<keyword evidence="2" id="KW-1185">Reference proteome</keyword>
<proteinExistence type="predicted"/>
<dbReference type="OrthoDB" id="5892085at2759"/>
<accession>A0A8S9ZLD3</accession>
<evidence type="ECO:0000313" key="2">
    <source>
        <dbReference type="Proteomes" id="UP000605970"/>
    </source>
</evidence>
<protein>
    <submittedName>
        <fullName evidence="1">Uncharacterized protein</fullName>
    </submittedName>
</protein>
<gene>
    <name evidence="1" type="ORF">Mgra_00006372</name>
</gene>
<organism evidence="1 2">
    <name type="scientific">Meloidogyne graminicola</name>
    <dbReference type="NCBI Taxonomy" id="189291"/>
    <lineage>
        <taxon>Eukaryota</taxon>
        <taxon>Metazoa</taxon>
        <taxon>Ecdysozoa</taxon>
        <taxon>Nematoda</taxon>
        <taxon>Chromadorea</taxon>
        <taxon>Rhabditida</taxon>
        <taxon>Tylenchina</taxon>
        <taxon>Tylenchomorpha</taxon>
        <taxon>Tylenchoidea</taxon>
        <taxon>Meloidogynidae</taxon>
        <taxon>Meloidogyninae</taxon>
        <taxon>Meloidogyne</taxon>
    </lineage>
</organism>
<sequence length="110" mass="12941">ELGLYEVDPNKSIEISKFDFNFNLIMQGNIALSKQLDEVSQNGEVFHKLLHRNKQYFIKSSGFINREVRYARAVYCVKKLSLNIIEKYHAEIKTKEGCCKLYNCWCLDKK</sequence>
<feature type="non-terminal residue" evidence="1">
    <location>
        <position position="1"/>
    </location>
</feature>
<evidence type="ECO:0000313" key="1">
    <source>
        <dbReference type="EMBL" id="KAF7634194.1"/>
    </source>
</evidence>
<comment type="caution">
    <text evidence="1">The sequence shown here is derived from an EMBL/GenBank/DDBJ whole genome shotgun (WGS) entry which is preliminary data.</text>
</comment>
<dbReference type="EMBL" id="JABEBT010000062">
    <property type="protein sequence ID" value="KAF7634194.1"/>
    <property type="molecule type" value="Genomic_DNA"/>
</dbReference>
<dbReference type="Proteomes" id="UP000605970">
    <property type="component" value="Unassembled WGS sequence"/>
</dbReference>
<name>A0A8S9ZLD3_9BILA</name>
<dbReference type="AlphaFoldDB" id="A0A8S9ZLD3"/>
<reference evidence="1" key="1">
    <citation type="journal article" date="2020" name="Ecol. Evol.">
        <title>Genome structure and content of the rice root-knot nematode (Meloidogyne graminicola).</title>
        <authorList>
            <person name="Phan N.T."/>
            <person name="Danchin E.G.J."/>
            <person name="Klopp C."/>
            <person name="Perfus-Barbeoch L."/>
            <person name="Kozlowski D.K."/>
            <person name="Koutsovoulos G.D."/>
            <person name="Lopez-Roques C."/>
            <person name="Bouchez O."/>
            <person name="Zahm M."/>
            <person name="Besnard G."/>
            <person name="Bellafiore S."/>
        </authorList>
    </citation>
    <scope>NUCLEOTIDE SEQUENCE</scope>
    <source>
        <strain evidence="1">VN-18</strain>
    </source>
</reference>